<keyword evidence="3" id="KW-0067">ATP-binding</keyword>
<evidence type="ECO:0000256" key="1">
    <source>
        <dbReference type="ARBA" id="ARBA00022705"/>
    </source>
</evidence>
<reference evidence="5" key="1">
    <citation type="journal article" date="2015" name="Nature">
        <title>Complex archaea that bridge the gap between prokaryotes and eukaryotes.</title>
        <authorList>
            <person name="Spang A."/>
            <person name="Saw J.H."/>
            <person name="Jorgensen S.L."/>
            <person name="Zaremba-Niedzwiedzka K."/>
            <person name="Martijn J."/>
            <person name="Lind A.E."/>
            <person name="van Eijk R."/>
            <person name="Schleper C."/>
            <person name="Guy L."/>
            <person name="Ettema T.J."/>
        </authorList>
    </citation>
    <scope>NUCLEOTIDE SEQUENCE</scope>
</reference>
<feature type="domain" description="Cdc6 AAA+ ATPase-type lid" evidence="4">
    <location>
        <begin position="25"/>
        <end position="61"/>
    </location>
</feature>
<evidence type="ECO:0000259" key="4">
    <source>
        <dbReference type="Pfam" id="PF22703"/>
    </source>
</evidence>
<evidence type="ECO:0000256" key="2">
    <source>
        <dbReference type="ARBA" id="ARBA00022741"/>
    </source>
</evidence>
<evidence type="ECO:0000313" key="5">
    <source>
        <dbReference type="EMBL" id="KKL57040.1"/>
    </source>
</evidence>
<accession>A0A0F9FIG0</accession>
<dbReference type="Pfam" id="PF22703">
    <property type="entry name" value="Cdc6_lid"/>
    <property type="match status" value="1"/>
</dbReference>
<sequence length="67" mass="7422">MAIERLAWCEISKKNIQSNIEQIKKILEERINQAFIPNSVQEPALNLCAALAGSEHGDARRDCSALA</sequence>
<evidence type="ECO:0000256" key="3">
    <source>
        <dbReference type="ARBA" id="ARBA00022840"/>
    </source>
</evidence>
<gene>
    <name evidence="5" type="ORF">LCGC14_2239410</name>
</gene>
<dbReference type="EMBL" id="LAZR01030298">
    <property type="protein sequence ID" value="KKL57040.1"/>
    <property type="molecule type" value="Genomic_DNA"/>
</dbReference>
<dbReference type="InterPro" id="IPR055237">
    <property type="entry name" value="Cdc6_lid"/>
</dbReference>
<proteinExistence type="predicted"/>
<keyword evidence="1" id="KW-0235">DNA replication</keyword>
<name>A0A0F9FIG0_9ZZZZ</name>
<comment type="caution">
    <text evidence="5">The sequence shown here is derived from an EMBL/GenBank/DDBJ whole genome shotgun (WGS) entry which is preliminary data.</text>
</comment>
<dbReference type="Gene3D" id="1.10.8.60">
    <property type="match status" value="1"/>
</dbReference>
<dbReference type="GO" id="GO:0006260">
    <property type="term" value="P:DNA replication"/>
    <property type="evidence" value="ECO:0007669"/>
    <property type="project" value="UniProtKB-KW"/>
</dbReference>
<dbReference type="GO" id="GO:0005524">
    <property type="term" value="F:ATP binding"/>
    <property type="evidence" value="ECO:0007669"/>
    <property type="project" value="UniProtKB-KW"/>
</dbReference>
<dbReference type="AlphaFoldDB" id="A0A0F9FIG0"/>
<keyword evidence="2" id="KW-0547">Nucleotide-binding</keyword>
<organism evidence="5">
    <name type="scientific">marine sediment metagenome</name>
    <dbReference type="NCBI Taxonomy" id="412755"/>
    <lineage>
        <taxon>unclassified sequences</taxon>
        <taxon>metagenomes</taxon>
        <taxon>ecological metagenomes</taxon>
    </lineage>
</organism>
<protein>
    <recommendedName>
        <fullName evidence="4">Cdc6 AAA+ ATPase-type lid domain-containing protein</fullName>
    </recommendedName>
</protein>